<dbReference type="AlphaFoldDB" id="A0A4Y2IX83"/>
<sequence>MCIGWAECLDKSHLCAIADTSDNLVTLKDTSKSLIDYSPMVYPDLSNERKDNLAELLRTFSGVFTKADKSKTTRTNVKHRINIGDHAPIHQRAYRVSPIERRIIREEVHKMLDKCIVQTSESPWSSPVVLVRKKDRSLRFCVVITSRKSMSILCLVLPILWTV</sequence>
<dbReference type="PANTHER" id="PTHR24559">
    <property type="entry name" value="TRANSPOSON TY3-I GAG-POL POLYPROTEIN"/>
    <property type="match status" value="1"/>
</dbReference>
<dbReference type="Proteomes" id="UP000499080">
    <property type="component" value="Unassembled WGS sequence"/>
</dbReference>
<comment type="caution">
    <text evidence="1">The sequence shown here is derived from an EMBL/GenBank/DDBJ whole genome shotgun (WGS) entry which is preliminary data.</text>
</comment>
<dbReference type="Gene3D" id="3.10.10.10">
    <property type="entry name" value="HIV Type 1 Reverse Transcriptase, subunit A, domain 1"/>
    <property type="match status" value="1"/>
</dbReference>
<dbReference type="InterPro" id="IPR043502">
    <property type="entry name" value="DNA/RNA_pol_sf"/>
</dbReference>
<gene>
    <name evidence="1" type="ORF">AVEN_29321_1</name>
</gene>
<evidence type="ECO:0008006" key="3">
    <source>
        <dbReference type="Google" id="ProtNLM"/>
    </source>
</evidence>
<proteinExistence type="predicted"/>
<dbReference type="OrthoDB" id="8057740at2759"/>
<dbReference type="SUPFAM" id="SSF56672">
    <property type="entry name" value="DNA/RNA polymerases"/>
    <property type="match status" value="1"/>
</dbReference>
<evidence type="ECO:0000313" key="1">
    <source>
        <dbReference type="EMBL" id="GBM82531.1"/>
    </source>
</evidence>
<name>A0A4Y2IX83_ARAVE</name>
<protein>
    <recommendedName>
        <fullName evidence="3">Transposon Ty3-I Gag-Pol polyprotein</fullName>
    </recommendedName>
</protein>
<dbReference type="EMBL" id="BGPR01003017">
    <property type="protein sequence ID" value="GBM82531.1"/>
    <property type="molecule type" value="Genomic_DNA"/>
</dbReference>
<dbReference type="GO" id="GO:0071897">
    <property type="term" value="P:DNA biosynthetic process"/>
    <property type="evidence" value="ECO:0007669"/>
    <property type="project" value="UniProtKB-ARBA"/>
</dbReference>
<dbReference type="InterPro" id="IPR053134">
    <property type="entry name" value="RNA-dir_DNA_polymerase"/>
</dbReference>
<evidence type="ECO:0000313" key="2">
    <source>
        <dbReference type="Proteomes" id="UP000499080"/>
    </source>
</evidence>
<keyword evidence="2" id="KW-1185">Reference proteome</keyword>
<accession>A0A4Y2IX83</accession>
<organism evidence="1 2">
    <name type="scientific">Araneus ventricosus</name>
    <name type="common">Orbweaver spider</name>
    <name type="synonym">Epeira ventricosa</name>
    <dbReference type="NCBI Taxonomy" id="182803"/>
    <lineage>
        <taxon>Eukaryota</taxon>
        <taxon>Metazoa</taxon>
        <taxon>Ecdysozoa</taxon>
        <taxon>Arthropoda</taxon>
        <taxon>Chelicerata</taxon>
        <taxon>Arachnida</taxon>
        <taxon>Araneae</taxon>
        <taxon>Araneomorphae</taxon>
        <taxon>Entelegynae</taxon>
        <taxon>Araneoidea</taxon>
        <taxon>Araneidae</taxon>
        <taxon>Araneus</taxon>
    </lineage>
</organism>
<reference evidence="1 2" key="1">
    <citation type="journal article" date="2019" name="Sci. Rep.">
        <title>Orb-weaving spider Araneus ventricosus genome elucidates the spidroin gene catalogue.</title>
        <authorList>
            <person name="Kono N."/>
            <person name="Nakamura H."/>
            <person name="Ohtoshi R."/>
            <person name="Moran D.A.P."/>
            <person name="Shinohara A."/>
            <person name="Yoshida Y."/>
            <person name="Fujiwara M."/>
            <person name="Mori M."/>
            <person name="Tomita M."/>
            <person name="Arakawa K."/>
        </authorList>
    </citation>
    <scope>NUCLEOTIDE SEQUENCE [LARGE SCALE GENOMIC DNA]</scope>
</reference>